<keyword evidence="2" id="KW-0560">Oxidoreductase</keyword>
<feature type="non-terminal residue" evidence="3">
    <location>
        <position position="192"/>
    </location>
</feature>
<dbReference type="PROSITE" id="PS00066">
    <property type="entry name" value="HMG_COA_REDUCTASE_1"/>
    <property type="match status" value="1"/>
</dbReference>
<evidence type="ECO:0000256" key="1">
    <source>
        <dbReference type="ARBA" id="ARBA00007661"/>
    </source>
</evidence>
<dbReference type="InterPro" id="IPR009023">
    <property type="entry name" value="HMG_CoA_Rdtase_NAD(P)-bd_sf"/>
</dbReference>
<dbReference type="InterPro" id="IPR002202">
    <property type="entry name" value="HMG_CoA_Rdtase"/>
</dbReference>
<dbReference type="PANTHER" id="PTHR10572:SF24">
    <property type="entry name" value="3-HYDROXY-3-METHYLGLUTARYL-COENZYME A REDUCTASE"/>
    <property type="match status" value="1"/>
</dbReference>
<dbReference type="PANTHER" id="PTHR10572">
    <property type="entry name" value="3-HYDROXY-3-METHYLGLUTARYL-COENZYME A REDUCTASE"/>
    <property type="match status" value="1"/>
</dbReference>
<dbReference type="SUPFAM" id="SSF55035">
    <property type="entry name" value="NAD-binding domain of HMG-CoA reductase"/>
    <property type="match status" value="1"/>
</dbReference>
<dbReference type="EMBL" id="DQZR01000024">
    <property type="protein sequence ID" value="HDM35737.1"/>
    <property type="molecule type" value="Genomic_DNA"/>
</dbReference>
<reference evidence="3" key="1">
    <citation type="journal article" date="2020" name="mSystems">
        <title>Genome- and Community-Level Interaction Insights into Carbon Utilization and Element Cycling Functions of Hydrothermarchaeota in Hydrothermal Sediment.</title>
        <authorList>
            <person name="Zhou Z."/>
            <person name="Liu Y."/>
            <person name="Xu W."/>
            <person name="Pan J."/>
            <person name="Luo Z.H."/>
            <person name="Li M."/>
        </authorList>
    </citation>
    <scope>NUCLEOTIDE SEQUENCE [LARGE SCALE GENOMIC DNA]</scope>
    <source>
        <strain evidence="3">HyVt-185</strain>
    </source>
</reference>
<accession>A0A7C1B6A1</accession>
<dbReference type="InterPro" id="IPR023074">
    <property type="entry name" value="HMG_CoA_Rdtase_cat_sf"/>
</dbReference>
<dbReference type="AlphaFoldDB" id="A0A7C1B6A1"/>
<gene>
    <name evidence="3" type="ORF">ENG09_00590</name>
</gene>
<dbReference type="SUPFAM" id="SSF56542">
    <property type="entry name" value="Substrate-binding domain of HMG-CoA reductase"/>
    <property type="match status" value="1"/>
</dbReference>
<evidence type="ECO:0000313" key="3">
    <source>
        <dbReference type="EMBL" id="HDM35737.1"/>
    </source>
</evidence>
<evidence type="ECO:0000256" key="2">
    <source>
        <dbReference type="ARBA" id="ARBA00023002"/>
    </source>
</evidence>
<name>A0A7C1B6A1_9EURY</name>
<dbReference type="Proteomes" id="UP000885863">
    <property type="component" value="Unassembled WGS sequence"/>
</dbReference>
<comment type="similarity">
    <text evidence="1">Belongs to the HMG-CoA reductase family.</text>
</comment>
<comment type="caution">
    <text evidence="3">The sequence shown here is derived from an EMBL/GenBank/DDBJ whole genome shotgun (WGS) entry which is preliminary data.</text>
</comment>
<dbReference type="PROSITE" id="PS50065">
    <property type="entry name" value="HMG_COA_REDUCTASE_4"/>
    <property type="match status" value="1"/>
</dbReference>
<dbReference type="PRINTS" id="PR00071">
    <property type="entry name" value="HMGCOARDTASE"/>
</dbReference>
<dbReference type="Gene3D" id="3.90.770.10">
    <property type="entry name" value="3-hydroxy-3-methylglutaryl-coenzyme A Reductase, Chain A, domain 2"/>
    <property type="match status" value="1"/>
</dbReference>
<protein>
    <submittedName>
        <fullName evidence="3">3-hydroxy-3-methylglutaryl-CoA reductase</fullName>
    </submittedName>
</protein>
<organism evidence="3">
    <name type="scientific">Candidatus Syntropharchaeum butanivorans</name>
    <dbReference type="NCBI Taxonomy" id="1839936"/>
    <lineage>
        <taxon>Archaea</taxon>
        <taxon>Methanobacteriati</taxon>
        <taxon>Methanobacteriota</taxon>
        <taxon>Stenosarchaea group</taxon>
        <taxon>Methanomicrobia</taxon>
        <taxon>Methanosarcinales</taxon>
        <taxon>ANME-2 cluster</taxon>
        <taxon>Candidatus Syntropharchaeum</taxon>
    </lineage>
</organism>
<sequence>MEKTSRVSGFFKKTPEERLEFVKSFSELTDEEASAIMGEGATLADLDRMVENVIGWIEVPLGVALNFLINGKDYIIPMAIEEPSVIAAASNAARMAREGGGFRTCSSEPLMIGQIQIVDLRDPFSARFEILRERDRIIELANKEDPILVSLGGGAKDLKVRVVEGERGANLVVHLLVDCRDAMGANAVNTMA</sequence>
<dbReference type="InterPro" id="IPR023076">
    <property type="entry name" value="HMG_CoA_Rdtase_CS"/>
</dbReference>
<dbReference type="Pfam" id="PF00368">
    <property type="entry name" value="HMG-CoA_red"/>
    <property type="match status" value="1"/>
</dbReference>
<dbReference type="GO" id="GO:0004420">
    <property type="term" value="F:hydroxymethylglutaryl-CoA reductase (NADPH) activity"/>
    <property type="evidence" value="ECO:0007669"/>
    <property type="project" value="InterPro"/>
</dbReference>
<dbReference type="InterPro" id="IPR009029">
    <property type="entry name" value="HMG_CoA_Rdtase_sub-bd_dom_sf"/>
</dbReference>
<dbReference type="GO" id="GO:0015936">
    <property type="term" value="P:coenzyme A metabolic process"/>
    <property type="evidence" value="ECO:0007669"/>
    <property type="project" value="InterPro"/>
</dbReference>
<proteinExistence type="inferred from homology"/>